<comment type="caution">
    <text evidence="2">The sequence shown here is derived from an EMBL/GenBank/DDBJ whole genome shotgun (WGS) entry which is preliminary data.</text>
</comment>
<reference evidence="3" key="1">
    <citation type="journal article" date="2017" name="Nat. Microbiol.">
        <title>Global analysis of biosynthetic gene clusters reveals vast potential of secondary metabolite production in Penicillium species.</title>
        <authorList>
            <person name="Nielsen J.C."/>
            <person name="Grijseels S."/>
            <person name="Prigent S."/>
            <person name="Ji B."/>
            <person name="Dainat J."/>
            <person name="Nielsen K.F."/>
            <person name="Frisvad J.C."/>
            <person name="Workman M."/>
            <person name="Nielsen J."/>
        </authorList>
    </citation>
    <scope>NUCLEOTIDE SEQUENCE [LARGE SCALE GENOMIC DNA]</scope>
    <source>
        <strain evidence="3">IBT 24891</strain>
    </source>
</reference>
<sequence length="774" mass="87605">MDKASKPSSSISRAFLPIRQSLSSTKKQAPLIATSWPKTISLLPDDKLQALVHHHEIISMVSGKMFCWTYISKGLAKLGQKEVIFTVRRRVESEAEVDFPPGPLEWFSILYLLSRDGQIVDEFYQTGFESSPLLDPLKVRLIIYYPPLELSNVPLSIVPRERLHAIPLTASEAQVARCYGVMRAISHLGISERYFPVMPWIDRDRKDCVAPWQMKGSLRDEVPMSSFVGVSCVKRDTAITLHIPRSAEPELKAQVEASATSTVLALDCFPYAKADMGMMWRQGITPSPAAYGAGSSCISFGFLIFCPQQEKNDFLRMEDGIFLSLTDSTFLEIRKAFLQHTPFQMPFGNLQFFLEFESHASQLQGNIGSTSESATPLIAFNGRPPRWALDFDGDNRRAPSQPIRIPFEPFSPAECLFNLRPSIRAEHSPGNTIKRPESVKISLRELKIDKEKGCDKCDILYRAIREYLPFAGQEEDVILQFTTKKAGFVCAVLSQKGLALILEFSSPEGKCHWLTPSTPSAALPKISVDRLTEISHWMSTCRNTHTTCINEHETEPRMRVLDIGKADQTPSRIRLCKSRIPGERYGTLSHCWIFPDEIETTHKNFYEYSAFGLGISKLPQQVQTAIQIFRSLGIRYIWVDALCITQDDEEDWRIYTERTACIYKGSDLTIAVSSNVVCAEGCYMTEEPRYPIKKFRSASVGGSGSYVVEAGYSSIHTPFYEGMQREEHQTMFHRVSSVHQERQFARRIIYLGAEEMVYKCRESCRCECGFGITY</sequence>
<dbReference type="STRING" id="303698.A0A1V6T593"/>
<dbReference type="Proteomes" id="UP000191285">
    <property type="component" value="Unassembled WGS sequence"/>
</dbReference>
<gene>
    <name evidence="2" type="ORF">PENSTE_c012G04065</name>
</gene>
<evidence type="ECO:0000259" key="1">
    <source>
        <dbReference type="Pfam" id="PF06985"/>
    </source>
</evidence>
<dbReference type="Pfam" id="PF06985">
    <property type="entry name" value="HET"/>
    <property type="match status" value="1"/>
</dbReference>
<dbReference type="AlphaFoldDB" id="A0A1V6T593"/>
<dbReference type="EMBL" id="MLKD01000012">
    <property type="protein sequence ID" value="OQE21089.1"/>
    <property type="molecule type" value="Genomic_DNA"/>
</dbReference>
<evidence type="ECO:0000313" key="2">
    <source>
        <dbReference type="EMBL" id="OQE21089.1"/>
    </source>
</evidence>
<protein>
    <recommendedName>
        <fullName evidence="1">Heterokaryon incompatibility domain-containing protein</fullName>
    </recommendedName>
</protein>
<feature type="domain" description="Heterokaryon incompatibility" evidence="1">
    <location>
        <begin position="585"/>
        <end position="693"/>
    </location>
</feature>
<keyword evidence="3" id="KW-1185">Reference proteome</keyword>
<organism evidence="2 3">
    <name type="scientific">Penicillium steckii</name>
    <dbReference type="NCBI Taxonomy" id="303698"/>
    <lineage>
        <taxon>Eukaryota</taxon>
        <taxon>Fungi</taxon>
        <taxon>Dikarya</taxon>
        <taxon>Ascomycota</taxon>
        <taxon>Pezizomycotina</taxon>
        <taxon>Eurotiomycetes</taxon>
        <taxon>Eurotiomycetidae</taxon>
        <taxon>Eurotiales</taxon>
        <taxon>Aspergillaceae</taxon>
        <taxon>Penicillium</taxon>
    </lineage>
</organism>
<accession>A0A1V6T593</accession>
<dbReference type="OrthoDB" id="5362512at2759"/>
<dbReference type="PANTHER" id="PTHR33112:SF16">
    <property type="entry name" value="HETEROKARYON INCOMPATIBILITY DOMAIN-CONTAINING PROTEIN"/>
    <property type="match status" value="1"/>
</dbReference>
<name>A0A1V6T593_9EURO</name>
<evidence type="ECO:0000313" key="3">
    <source>
        <dbReference type="Proteomes" id="UP000191285"/>
    </source>
</evidence>
<proteinExistence type="predicted"/>
<dbReference type="InterPro" id="IPR010730">
    <property type="entry name" value="HET"/>
</dbReference>
<dbReference type="PANTHER" id="PTHR33112">
    <property type="entry name" value="DOMAIN PROTEIN, PUTATIVE-RELATED"/>
    <property type="match status" value="1"/>
</dbReference>